<accession>A0AAU9JPY1</accession>
<dbReference type="Proteomes" id="UP001162131">
    <property type="component" value="Unassembled WGS sequence"/>
</dbReference>
<dbReference type="InterPro" id="IPR006573">
    <property type="entry name" value="NHR_dom"/>
</dbReference>
<name>A0AAU9JPY1_9CILI</name>
<reference evidence="2" key="1">
    <citation type="submission" date="2021-09" db="EMBL/GenBank/DDBJ databases">
        <authorList>
            <consortium name="AG Swart"/>
            <person name="Singh M."/>
            <person name="Singh A."/>
            <person name="Seah K."/>
            <person name="Emmerich C."/>
        </authorList>
    </citation>
    <scope>NUCLEOTIDE SEQUENCE</scope>
    <source>
        <strain evidence="2">ATCC30299</strain>
    </source>
</reference>
<evidence type="ECO:0000313" key="3">
    <source>
        <dbReference type="Proteomes" id="UP001162131"/>
    </source>
</evidence>
<keyword evidence="3" id="KW-1185">Reference proteome</keyword>
<evidence type="ECO:0000259" key="1">
    <source>
        <dbReference type="PROSITE" id="PS51065"/>
    </source>
</evidence>
<evidence type="ECO:0000313" key="2">
    <source>
        <dbReference type="EMBL" id="CAG9327169.1"/>
    </source>
</evidence>
<comment type="caution">
    <text evidence="2">The sequence shown here is derived from an EMBL/GenBank/DDBJ whole genome shotgun (WGS) entry which is preliminary data.</text>
</comment>
<sequence length="206" mass="23815">MEIKVMYFLQQRPEENNSFNKKKKTKFHDIIQIFEIPNIKDSQTGASSSIKQLENIALGVIKASQIDGRKIHSNNYYIKRYDLDGICTDLRTGEASEWDMHPQAIQKSHSRRGILKKKNVTIEMNGDFDYRSRDGFQTAVSRSKSSSQMKLIPIENIWPRRQSNVYFHKGNVRQSTENLKRANTSSSRQKSHFSSTALITLSPLFK</sequence>
<organism evidence="2 3">
    <name type="scientific">Blepharisma stoltei</name>
    <dbReference type="NCBI Taxonomy" id="1481888"/>
    <lineage>
        <taxon>Eukaryota</taxon>
        <taxon>Sar</taxon>
        <taxon>Alveolata</taxon>
        <taxon>Ciliophora</taxon>
        <taxon>Postciliodesmatophora</taxon>
        <taxon>Heterotrichea</taxon>
        <taxon>Heterotrichida</taxon>
        <taxon>Blepharismidae</taxon>
        <taxon>Blepharisma</taxon>
    </lineage>
</organism>
<dbReference type="PROSITE" id="PS51065">
    <property type="entry name" value="NHR"/>
    <property type="match status" value="1"/>
</dbReference>
<dbReference type="AlphaFoldDB" id="A0AAU9JPY1"/>
<gene>
    <name evidence="2" type="ORF">BSTOLATCC_MIC43211</name>
</gene>
<dbReference type="EMBL" id="CAJZBQ010000043">
    <property type="protein sequence ID" value="CAG9327169.1"/>
    <property type="molecule type" value="Genomic_DNA"/>
</dbReference>
<protein>
    <recommendedName>
        <fullName evidence="1">NHR domain-containing protein</fullName>
    </recommendedName>
</protein>
<proteinExistence type="predicted"/>
<feature type="domain" description="NHR" evidence="1">
    <location>
        <begin position="164"/>
        <end position="206"/>
    </location>
</feature>